<dbReference type="InterPro" id="IPR007603">
    <property type="entry name" value="Choline_transptr-like"/>
</dbReference>
<dbReference type="Pfam" id="PF04515">
    <property type="entry name" value="Choline_transpo"/>
    <property type="match status" value="1"/>
</dbReference>
<evidence type="ECO:0000256" key="1">
    <source>
        <dbReference type="ARBA" id="ARBA00004141"/>
    </source>
</evidence>
<comment type="subcellular location">
    <subcellularLocation>
        <location evidence="1">Membrane</location>
        <topology evidence="1">Multi-pass membrane protein</topology>
    </subcellularLocation>
</comment>
<keyword evidence="5 7" id="KW-0472">Membrane</keyword>
<organism evidence="9 10">
    <name type="scientific">Durusdinium trenchii</name>
    <dbReference type="NCBI Taxonomy" id="1381693"/>
    <lineage>
        <taxon>Eukaryota</taxon>
        <taxon>Sar</taxon>
        <taxon>Alveolata</taxon>
        <taxon>Dinophyceae</taxon>
        <taxon>Suessiales</taxon>
        <taxon>Symbiodiniaceae</taxon>
        <taxon>Durusdinium</taxon>
    </lineage>
</organism>
<dbReference type="PANTHER" id="PTHR40849:SF2">
    <property type="entry name" value="RGS DOMAIN-CONTAINING PROTEIN"/>
    <property type="match status" value="1"/>
</dbReference>
<protein>
    <submittedName>
        <fullName evidence="9">Choline transporter-like protein 1 (CDw92) (Solute carrier family 44 member 1) (CD antigen CD92)</fullName>
    </submittedName>
</protein>
<evidence type="ECO:0000256" key="5">
    <source>
        <dbReference type="ARBA" id="ARBA00023136"/>
    </source>
</evidence>
<feature type="transmembrane region" description="Helical" evidence="7">
    <location>
        <begin position="1001"/>
        <end position="1021"/>
    </location>
</feature>
<sequence>MARAMFPIALLACPFVAASSSSLRGAGCSGEGLLGGLSPGSSETTLSAPICYGGQLLLETFSIKVLSFDGKHGVVDMKAVGPQSGECIGSEFQTNDNKVTIDDKGCLGDSEYEVRYCPDQDHFIVKVEKPVEAEVILASARAVPPSDLKCQAKQTEDDNANAVVKTVAGCCCCCLSCFEQALRYLNQGAYVMVAVNSDGYCKGADRAISLVARDFVAIGALEGSTFIFQAPDAMRLSTGRVDAKRLATGLETWERIGQGRERREMRLEGRTMSFLDMEPSAFSMDFNVIFIHPEVLRNAEALGNIAIPGLGGYFTYLLVTQLEQFSTPGEPDYIAQPKLIAAAGGLICLGVSVSFMAIFDTVSDAMLFAFMTDEDWRTGDRVGKKQRDDSRLLRNPPNSVQPAVALLLCWQIGRLAPSFVPEVTQDNTLALGRRSALVGALSLTQPGMAWAKRGASEEGEMATKQAMPTEIETEEPINEEWKPVDIGESTLVDPDDPKYKNMRLMNEIEKQKQRNEEYNAMSPEEISLLFHGSERRLKRHTTPKTSWRVAGALKSVRLDRMSASSAKANARDLKEEQKLFEDWKGDVSNVPESNSDDDDSGSENQGRKLVGKAVQKFFWAEMKHRLVKKTRHLALATRTLVQAHGTTTSPKANSLGTKFDKRIANKIQRYESKLSQQTKNTALLKEVAKRQLLQTSAPLRAQLMGNLKKVMKERMSADPHMWDCVKSLQASAIDTLWEDLEKEIELNVELAWLHSQEAQTEPERVSTWSCYAFVRKKILHHYLPYDRSIFGKLRDPIYLALTMTMLIPNAGFRVSVLSMILAFILHPGPPDEFQLINFILLCKGTQFLTGGLVSMGQGAAIYFGCFNWHETELSACVAERGPGRVSSLAGELADYLGSIMLVWVAFFCLTFAQERRQRENELKREAYDRQQQEKDGNPDLNAKASTRLKIEVRGGRISSLLKYDVACFIISLFVLLLLNSKTLMGTRGAYEVTAYRHFQEDIFWCKVLYSLFSFPFLIFTIQPLQQVLTHAAPTGFNENGACVPFCLAEPAEPGEP</sequence>
<keyword evidence="3 7" id="KW-0812">Transmembrane</keyword>
<evidence type="ECO:0000313" key="9">
    <source>
        <dbReference type="EMBL" id="CAK9045020.1"/>
    </source>
</evidence>
<keyword evidence="10" id="KW-1185">Reference proteome</keyword>
<feature type="chain" id="PRO_5046255701" evidence="8">
    <location>
        <begin position="21"/>
        <end position="1056"/>
    </location>
</feature>
<dbReference type="Proteomes" id="UP001642464">
    <property type="component" value="Unassembled WGS sequence"/>
</dbReference>
<evidence type="ECO:0000256" key="7">
    <source>
        <dbReference type="SAM" id="Phobius"/>
    </source>
</evidence>
<name>A0ABP0M447_9DINO</name>
<feature type="signal peptide" evidence="8">
    <location>
        <begin position="1"/>
        <end position="20"/>
    </location>
</feature>
<evidence type="ECO:0000256" key="8">
    <source>
        <dbReference type="SAM" id="SignalP"/>
    </source>
</evidence>
<evidence type="ECO:0000256" key="3">
    <source>
        <dbReference type="ARBA" id="ARBA00022692"/>
    </source>
</evidence>
<keyword evidence="8" id="KW-0732">Signal</keyword>
<dbReference type="PANTHER" id="PTHR40849">
    <property type="entry name" value="C2 CALCIUM-DEPENDENT MEMBRANE TARGETING"/>
    <property type="match status" value="1"/>
</dbReference>
<feature type="compositionally biased region" description="Basic and acidic residues" evidence="6">
    <location>
        <begin position="922"/>
        <end position="937"/>
    </location>
</feature>
<keyword evidence="4 7" id="KW-1133">Transmembrane helix</keyword>
<feature type="region of interest" description="Disordered" evidence="6">
    <location>
        <begin position="922"/>
        <end position="941"/>
    </location>
</feature>
<reference evidence="9 10" key="1">
    <citation type="submission" date="2024-02" db="EMBL/GenBank/DDBJ databases">
        <authorList>
            <person name="Chen Y."/>
            <person name="Shah S."/>
            <person name="Dougan E. K."/>
            <person name="Thang M."/>
            <person name="Chan C."/>
        </authorList>
    </citation>
    <scope>NUCLEOTIDE SEQUENCE [LARGE SCALE GENOMIC DNA]</scope>
</reference>
<comment type="caution">
    <text evidence="9">The sequence shown here is derived from an EMBL/GenBank/DDBJ whole genome shotgun (WGS) entry which is preliminary data.</text>
</comment>
<proteinExistence type="inferred from homology"/>
<evidence type="ECO:0000313" key="10">
    <source>
        <dbReference type="Proteomes" id="UP001642464"/>
    </source>
</evidence>
<feature type="region of interest" description="Disordered" evidence="6">
    <location>
        <begin position="583"/>
        <end position="607"/>
    </location>
</feature>
<evidence type="ECO:0000256" key="4">
    <source>
        <dbReference type="ARBA" id="ARBA00022989"/>
    </source>
</evidence>
<gene>
    <name evidence="9" type="ORF">SCF082_LOCUS25496</name>
</gene>
<evidence type="ECO:0000256" key="6">
    <source>
        <dbReference type="SAM" id="MobiDB-lite"/>
    </source>
</evidence>
<dbReference type="EMBL" id="CAXAMM010019125">
    <property type="protein sequence ID" value="CAK9045020.1"/>
    <property type="molecule type" value="Genomic_DNA"/>
</dbReference>
<comment type="similarity">
    <text evidence="2">Belongs to the CTL (choline transporter-like) family.</text>
</comment>
<evidence type="ECO:0000256" key="2">
    <source>
        <dbReference type="ARBA" id="ARBA00007168"/>
    </source>
</evidence>
<feature type="transmembrane region" description="Helical" evidence="7">
    <location>
        <begin position="963"/>
        <end position="981"/>
    </location>
</feature>
<accession>A0ABP0M447</accession>